<proteinExistence type="predicted"/>
<reference evidence="4" key="1">
    <citation type="journal article" date="2014" name="Int. J. Syst. Evol. Microbiol.">
        <title>Complete genome sequence of Corynebacterium casei LMG S-19264T (=DSM 44701T), isolated from a smear-ripened cheese.</title>
        <authorList>
            <consortium name="US DOE Joint Genome Institute (JGI-PGF)"/>
            <person name="Walter F."/>
            <person name="Albersmeier A."/>
            <person name="Kalinowski J."/>
            <person name="Ruckert C."/>
        </authorList>
    </citation>
    <scope>NUCLEOTIDE SEQUENCE</scope>
    <source>
        <strain evidence="4">JCM 3035</strain>
    </source>
</reference>
<sequence length="177" mass="18350">MPRRGCPRDSSLAGAAETPAPTENKGEQLMKKVHTLRAKAGVTAGLVLVAGLGVAATASPAAAAGYCNTGKSIMKGSSNHIFVPANGTSTNCTMAQGASGNHVKALQRALKDCYDVGLEAERDVDGIFGPKTYSALWAAQGKAGTEQDGIYGPNTRDALKWPRYKKLDGSYQGCGSF</sequence>
<feature type="region of interest" description="Disordered" evidence="1">
    <location>
        <begin position="1"/>
        <end position="26"/>
    </location>
</feature>
<keyword evidence="2" id="KW-0812">Transmembrane</keyword>
<evidence type="ECO:0000256" key="2">
    <source>
        <dbReference type="SAM" id="Phobius"/>
    </source>
</evidence>
<dbReference type="EMBL" id="BMPQ01000006">
    <property type="protein sequence ID" value="GGK67738.1"/>
    <property type="molecule type" value="Genomic_DNA"/>
</dbReference>
<dbReference type="InterPro" id="IPR036366">
    <property type="entry name" value="PGBDSf"/>
</dbReference>
<accession>A0A917QTX1</accession>
<dbReference type="Proteomes" id="UP000637788">
    <property type="component" value="Unassembled WGS sequence"/>
</dbReference>
<organism evidence="4 5">
    <name type="scientific">Streptomyces flaveus</name>
    <dbReference type="NCBI Taxonomy" id="66370"/>
    <lineage>
        <taxon>Bacteria</taxon>
        <taxon>Bacillati</taxon>
        <taxon>Actinomycetota</taxon>
        <taxon>Actinomycetes</taxon>
        <taxon>Kitasatosporales</taxon>
        <taxon>Streptomycetaceae</taxon>
        <taxon>Streptomyces</taxon>
        <taxon>Streptomyces aurantiacus group</taxon>
    </lineage>
</organism>
<reference evidence="4" key="2">
    <citation type="submission" date="2020-09" db="EMBL/GenBank/DDBJ databases">
        <authorList>
            <person name="Sun Q."/>
            <person name="Ohkuma M."/>
        </authorList>
    </citation>
    <scope>NUCLEOTIDE SEQUENCE</scope>
    <source>
        <strain evidence="4">JCM 3035</strain>
    </source>
</reference>
<gene>
    <name evidence="4" type="ORF">GCM10010094_30970</name>
</gene>
<feature type="transmembrane region" description="Helical" evidence="2">
    <location>
        <begin position="40"/>
        <end position="66"/>
    </location>
</feature>
<evidence type="ECO:0000313" key="5">
    <source>
        <dbReference type="Proteomes" id="UP000637788"/>
    </source>
</evidence>
<keyword evidence="2" id="KW-0472">Membrane</keyword>
<feature type="domain" description="Peptidoglycan binding-like" evidence="3">
    <location>
        <begin position="99"/>
        <end position="159"/>
    </location>
</feature>
<protein>
    <recommendedName>
        <fullName evidence="3">Peptidoglycan binding-like domain-containing protein</fullName>
    </recommendedName>
</protein>
<name>A0A917QTX1_9ACTN</name>
<evidence type="ECO:0000256" key="1">
    <source>
        <dbReference type="SAM" id="MobiDB-lite"/>
    </source>
</evidence>
<keyword evidence="5" id="KW-1185">Reference proteome</keyword>
<comment type="caution">
    <text evidence="4">The sequence shown here is derived from an EMBL/GenBank/DDBJ whole genome shotgun (WGS) entry which is preliminary data.</text>
</comment>
<evidence type="ECO:0000313" key="4">
    <source>
        <dbReference type="EMBL" id="GGK67738.1"/>
    </source>
</evidence>
<dbReference type="Pfam" id="PF01471">
    <property type="entry name" value="PG_binding_1"/>
    <property type="match status" value="1"/>
</dbReference>
<dbReference type="Gene3D" id="1.10.101.10">
    <property type="entry name" value="PGBD-like superfamily/PGBD"/>
    <property type="match status" value="1"/>
</dbReference>
<dbReference type="InterPro" id="IPR036365">
    <property type="entry name" value="PGBD-like_sf"/>
</dbReference>
<dbReference type="SUPFAM" id="SSF47090">
    <property type="entry name" value="PGBD-like"/>
    <property type="match status" value="1"/>
</dbReference>
<keyword evidence="2" id="KW-1133">Transmembrane helix</keyword>
<evidence type="ECO:0000259" key="3">
    <source>
        <dbReference type="Pfam" id="PF01471"/>
    </source>
</evidence>
<dbReference type="AlphaFoldDB" id="A0A917QTX1"/>
<dbReference type="InterPro" id="IPR002477">
    <property type="entry name" value="Peptidoglycan-bd-like"/>
</dbReference>